<dbReference type="CDD" id="cd05930">
    <property type="entry name" value="A_NRPS"/>
    <property type="match status" value="1"/>
</dbReference>
<dbReference type="CDD" id="cd12117">
    <property type="entry name" value="A_NRPS_Srf_like"/>
    <property type="match status" value="1"/>
</dbReference>
<dbReference type="InterPro" id="IPR006162">
    <property type="entry name" value="Ppantetheine_attach_site"/>
</dbReference>
<dbReference type="EMBL" id="JAULBC010000003">
    <property type="protein sequence ID" value="MEX6687940.1"/>
    <property type="molecule type" value="Genomic_DNA"/>
</dbReference>
<dbReference type="Pfam" id="PF00668">
    <property type="entry name" value="Condensation"/>
    <property type="match status" value="1"/>
</dbReference>
<dbReference type="NCBIfam" id="NF003417">
    <property type="entry name" value="PRK04813.1"/>
    <property type="match status" value="2"/>
</dbReference>
<dbReference type="SUPFAM" id="SSF56801">
    <property type="entry name" value="Acetyl-CoA synthetase-like"/>
    <property type="match status" value="2"/>
</dbReference>
<dbReference type="InterPro" id="IPR009081">
    <property type="entry name" value="PP-bd_ACP"/>
</dbReference>
<dbReference type="InterPro" id="IPR001242">
    <property type="entry name" value="Condensation_dom"/>
</dbReference>
<evidence type="ECO:0000256" key="1">
    <source>
        <dbReference type="ARBA" id="ARBA00001957"/>
    </source>
</evidence>
<dbReference type="Gene3D" id="3.30.300.30">
    <property type="match status" value="2"/>
</dbReference>
<dbReference type="Gene3D" id="3.40.50.980">
    <property type="match status" value="2"/>
</dbReference>
<organism evidence="5 6">
    <name type="scientific">Danxiaibacter flavus</name>
    <dbReference type="NCBI Taxonomy" id="3049108"/>
    <lineage>
        <taxon>Bacteria</taxon>
        <taxon>Pseudomonadati</taxon>
        <taxon>Bacteroidota</taxon>
        <taxon>Chitinophagia</taxon>
        <taxon>Chitinophagales</taxon>
        <taxon>Chitinophagaceae</taxon>
        <taxon>Danxiaibacter</taxon>
    </lineage>
</organism>
<gene>
    <name evidence="5" type="ORF">QTN47_10565</name>
</gene>
<dbReference type="NCBIfam" id="TIGR01733">
    <property type="entry name" value="AA-adenyl-dom"/>
    <property type="match status" value="2"/>
</dbReference>
<keyword evidence="2" id="KW-0596">Phosphopantetheine</keyword>
<dbReference type="SUPFAM" id="SSF47336">
    <property type="entry name" value="ACP-like"/>
    <property type="match status" value="2"/>
</dbReference>
<feature type="domain" description="Carrier" evidence="4">
    <location>
        <begin position="556"/>
        <end position="631"/>
    </location>
</feature>
<dbReference type="InterPro" id="IPR045851">
    <property type="entry name" value="AMP-bd_C_sf"/>
</dbReference>
<dbReference type="SUPFAM" id="SSF53474">
    <property type="entry name" value="alpha/beta-Hydrolases"/>
    <property type="match status" value="1"/>
</dbReference>
<dbReference type="PANTHER" id="PTHR45527">
    <property type="entry name" value="NONRIBOSOMAL PEPTIDE SYNTHETASE"/>
    <property type="match status" value="1"/>
</dbReference>
<keyword evidence="6" id="KW-1185">Reference proteome</keyword>
<name>A0ABV3ZEI6_9BACT</name>
<dbReference type="InterPro" id="IPR023213">
    <property type="entry name" value="CAT-like_dom_sf"/>
</dbReference>
<evidence type="ECO:0000259" key="4">
    <source>
        <dbReference type="PROSITE" id="PS50075"/>
    </source>
</evidence>
<keyword evidence="3" id="KW-0597">Phosphoprotein</keyword>
<dbReference type="InterPro" id="IPR000873">
    <property type="entry name" value="AMP-dep_synth/lig_dom"/>
</dbReference>
<dbReference type="Pfam" id="PF00501">
    <property type="entry name" value="AMP-binding"/>
    <property type="match status" value="2"/>
</dbReference>
<dbReference type="InterPro" id="IPR029058">
    <property type="entry name" value="AB_hydrolase_fold"/>
</dbReference>
<feature type="domain" description="Carrier" evidence="4">
    <location>
        <begin position="1607"/>
        <end position="1681"/>
    </location>
</feature>
<protein>
    <submittedName>
        <fullName evidence="5">Amino acid adenylation domain-containing protein</fullName>
    </submittedName>
</protein>
<dbReference type="Pfam" id="PF00550">
    <property type="entry name" value="PP-binding"/>
    <property type="match status" value="2"/>
</dbReference>
<evidence type="ECO:0000313" key="5">
    <source>
        <dbReference type="EMBL" id="MEX6687940.1"/>
    </source>
</evidence>
<dbReference type="InterPro" id="IPR036736">
    <property type="entry name" value="ACP-like_sf"/>
</dbReference>
<dbReference type="Gene3D" id="3.40.50.12780">
    <property type="entry name" value="N-terminal domain of ligase-like"/>
    <property type="match status" value="1"/>
</dbReference>
<dbReference type="InterPro" id="IPR025110">
    <property type="entry name" value="AMP-bd_C"/>
</dbReference>
<evidence type="ECO:0000256" key="2">
    <source>
        <dbReference type="ARBA" id="ARBA00022450"/>
    </source>
</evidence>
<dbReference type="PANTHER" id="PTHR45527:SF1">
    <property type="entry name" value="FATTY ACID SYNTHASE"/>
    <property type="match status" value="1"/>
</dbReference>
<dbReference type="CDD" id="cd19531">
    <property type="entry name" value="LCL_NRPS-like"/>
    <property type="match status" value="1"/>
</dbReference>
<dbReference type="SUPFAM" id="SSF52777">
    <property type="entry name" value="CoA-dependent acyltransferases"/>
    <property type="match status" value="2"/>
</dbReference>
<reference evidence="5 6" key="1">
    <citation type="submission" date="2023-07" db="EMBL/GenBank/DDBJ databases">
        <authorList>
            <person name="Lian W.-H."/>
        </authorList>
    </citation>
    <scope>NUCLEOTIDE SEQUENCE [LARGE SCALE GENOMIC DNA]</scope>
    <source>
        <strain evidence="5 6">SYSU DXS3180</strain>
    </source>
</reference>
<dbReference type="PROSITE" id="PS50075">
    <property type="entry name" value="CARRIER"/>
    <property type="match status" value="2"/>
</dbReference>
<dbReference type="PROSITE" id="PS00455">
    <property type="entry name" value="AMP_BINDING"/>
    <property type="match status" value="2"/>
</dbReference>
<evidence type="ECO:0000256" key="3">
    <source>
        <dbReference type="ARBA" id="ARBA00022553"/>
    </source>
</evidence>
<evidence type="ECO:0000313" key="6">
    <source>
        <dbReference type="Proteomes" id="UP001560573"/>
    </source>
</evidence>
<accession>A0ABV3ZEI6</accession>
<dbReference type="Gene3D" id="2.30.38.10">
    <property type="entry name" value="Luciferase, Domain 3"/>
    <property type="match status" value="1"/>
</dbReference>
<dbReference type="Gene3D" id="3.40.50.1820">
    <property type="entry name" value="alpha/beta hydrolase"/>
    <property type="match status" value="1"/>
</dbReference>
<dbReference type="Gene3D" id="1.10.1200.10">
    <property type="entry name" value="ACP-like"/>
    <property type="match status" value="2"/>
</dbReference>
<proteinExistence type="predicted"/>
<dbReference type="Pfam" id="PF13193">
    <property type="entry name" value="AMP-binding_C"/>
    <property type="match status" value="2"/>
</dbReference>
<dbReference type="Proteomes" id="UP001560573">
    <property type="component" value="Unassembled WGS sequence"/>
</dbReference>
<dbReference type="InterPro" id="IPR042099">
    <property type="entry name" value="ANL_N_sf"/>
</dbReference>
<dbReference type="RefSeq" id="WP_369329346.1">
    <property type="nucleotide sequence ID" value="NZ_JAULBC010000003.1"/>
</dbReference>
<dbReference type="InterPro" id="IPR010071">
    <property type="entry name" value="AA_adenyl_dom"/>
</dbReference>
<comment type="cofactor">
    <cofactor evidence="1">
        <name>pantetheine 4'-phosphate</name>
        <dbReference type="ChEBI" id="CHEBI:47942"/>
    </cofactor>
</comment>
<sequence length="1928" mass="218797">MLDPEYAKRISAHFRQVLLQIAGKEADKLSDLDLLSPSEKHQLLYAFNNTDVAYPEDKTIIDLFEAQVEKTPGNIALVYEEKALTYQQLNERSNQLAWYLRSRGVKEETLVPVCIERGLAMITGILGILKAGGAYVPIDPEYPQERIKYMLQDTAAEIIVCNEECREKLQSATTVDTIAIDREWSLISQYPLQDPITDLTASNLAYVMYTSGSTGKPKGVMIEHGALCAFIHWCRREFSSDNFNILYAVTSICFDLSVFEFFYPLSIGKPLRILESGLQVPAYLPGDRSVFINTVPSVINGLLESTSDLKNISMLNMAGEPVAFRLQQRLRTVNAEIRNLYGPTETTVYITRDYLSNDQPLCLGRPVDNSKIYILNNDQRPVPVGVVGEIYIGGPQVARGYLNNIELTAERFTPDVFSKQVGARMYKTGDLGRWLPDGKIAFIGRGDDQVKIRGYRIELGEIEHAVQQSGFVKQCVVVVKKDNDNNNQLVSYIVPSESFCKDGLNSYLEQRLPRYMFPSFWVELEQFPINRNGKIDRSALRELSINTVSGNDSHQLPLTDMERTLANIWREVLHVDKVGNNDNFFELGGHSLLAMRLVSILQKKLQVRVLLKDLFANPQLKELALCLQSKCKAIILPCINLFPRPDHIPLSFNQKRLWIIDKLQGSHQYHIPVVLRLKGDLNIKVLEIALQQLINRHEVFRTVIKEDTGEAWLEIRDMLEWKLQVVDDALLKEDAERLQQYIAKLISSPFELARDCLLRAQLVVLNEPDEYILVVVMHHIASDGWSLSVLFKDLAEIYNAYLQQRQPRLPSLPFQYADYALWQHRYLEGKVLDEQLEYWKAKLEGVSSLELPADHPRPPIYTAKGKSIYFKWDQSFSRQLKDFCLNQGVTLLMTLLAAFKVLLYRYTGQEDICVGTVIASRTQPELENLVGFFVNTLPLRSEVRGDMSFTELLQQVKQTTLDGYEHQDIPFEKVVEAVVKDRDPGRNPLVQVLLVLQNTTAVPHLQLGDIELMMDNHENTTAQFDITLGLTDTSDRILGSVDYYAAIYEEQTIKWMVMHYEQLLRAIVKDPHRMITELPMHSDEEKHQLLMDFNNTYTGHSYDKSIVDYFQEQVVQSPEDIAISYGDKQLTYRQLNERSNQLAHYLLDKGVIAETLIPVCMDRSIELIIGILAILKAGAAYVPIDPGYPKEWIRHMLNDTSASIVIVSRDTHIKLSGFDGLDFIEADDANGITGQYPVTNPQTNIQSGSLAYVIYTSGTTGHPKGVMIEHRSVISLVKGIDYVSFSGKDVLLSTASPSFDAATFEYWGMLLNGGMLVMCSEHNLLDSEFLKKEIKTRQVNIMWFTAGLFNRLVQHDTDLFDGIQTILVGGEQLSKQHIEKFIGHHPSVKIINGYGPTENTTFSLTYHIQEIPANGTIPIGRPVSNRKVYILNSYQSLCGVLIPGEIYVAGCGLARGYLNMPEATNEKFIVNPFGEGKLYRTGDIGRWLPDGNVEFMGRTDEQVKVRGYRIEPAEIEYVVNESKLVNQVVVVSKEGTKGDKRLVGYVVPGEAFNEEALLLYLRSRLPEYMVPLIWVKQKQLPLTKNGKIDRNALPDTDAGLLPAKYSPAKTEVEEKLVDVWKRLFHIENIGIDDNFFELGGDSLETITLVNEMRQMDFNVAPKDIFVFQTIRGLSKFIEEHTLKSVDREKAIVPIQKNGNNPPFFAIPGFLLYRQLSCHLGADQPFYSFEPTDLYEKNISTKDIAKQFIDEMKDVQQSGPYFMGAFCGHVNVLFEMAHQLLERGDNVGLIVLFESYGPNAMRNKYSTAYIYEKLKSYNKTLSGKSISEKIKFFPKEFYKGLTAIRSVLFKQKKAENDQYKFYPGKVVLIKSSIVSPLFSDAPQMGWSGYFNEAPVITISGNHMDIIRGSGVEELAERLNDVLEDARKNM</sequence>
<dbReference type="InterPro" id="IPR020845">
    <property type="entry name" value="AMP-binding_CS"/>
</dbReference>
<dbReference type="PROSITE" id="PS00012">
    <property type="entry name" value="PHOSPHOPANTETHEINE"/>
    <property type="match status" value="2"/>
</dbReference>
<comment type="caution">
    <text evidence="5">The sequence shown here is derived from an EMBL/GenBank/DDBJ whole genome shotgun (WGS) entry which is preliminary data.</text>
</comment>
<dbReference type="Gene3D" id="3.30.559.30">
    <property type="entry name" value="Nonribosomal peptide synthetase, condensation domain"/>
    <property type="match status" value="2"/>
</dbReference>
<dbReference type="Gene3D" id="3.30.559.10">
    <property type="entry name" value="Chloramphenicol acetyltransferase-like domain"/>
    <property type="match status" value="1"/>
</dbReference>